<evidence type="ECO:0000313" key="2">
    <source>
        <dbReference type="EMBL" id="KIU13215.1"/>
    </source>
</evidence>
<reference evidence="2 3" key="1">
    <citation type="submission" date="2014-12" db="EMBL/GenBank/DDBJ databases">
        <title>Comparative genome analysis of Bacillus coagulans HM-08, Clostridium butyricum HM-68, Bacillus subtilis HM-66 and Bacillus licheniformis BL-09.</title>
        <authorList>
            <person name="Zhang H."/>
        </authorList>
    </citation>
    <scope>NUCLEOTIDE SEQUENCE [LARGE SCALE GENOMIC DNA]</scope>
    <source>
        <strain evidence="2 3">HM-66</strain>
    </source>
</reference>
<dbReference type="RefSeq" id="WP_252183803.1">
    <property type="nucleotide sequence ID" value="NZ_VNKJ01000003.1"/>
</dbReference>
<comment type="caution">
    <text evidence="2">The sequence shown here is derived from an EMBL/GenBank/DDBJ whole genome shotgun (WGS) entry which is preliminary data.</text>
</comment>
<feature type="region of interest" description="Disordered" evidence="1">
    <location>
        <begin position="1"/>
        <end position="37"/>
    </location>
</feature>
<evidence type="ECO:0000313" key="3">
    <source>
        <dbReference type="Proteomes" id="UP000032247"/>
    </source>
</evidence>
<dbReference type="Proteomes" id="UP000032247">
    <property type="component" value="Unassembled WGS sequence"/>
</dbReference>
<protein>
    <submittedName>
        <fullName evidence="2">Uncharacterized protein</fullName>
    </submittedName>
</protein>
<organism evidence="2 3">
    <name type="scientific">Bacillus subtilis</name>
    <dbReference type="NCBI Taxonomy" id="1423"/>
    <lineage>
        <taxon>Bacteria</taxon>
        <taxon>Bacillati</taxon>
        <taxon>Bacillota</taxon>
        <taxon>Bacilli</taxon>
        <taxon>Bacillales</taxon>
        <taxon>Bacillaceae</taxon>
        <taxon>Bacillus</taxon>
    </lineage>
</organism>
<name>A0A0D1KWY9_BACIU</name>
<accession>A0A0D1KWY9</accession>
<dbReference type="EMBL" id="JXBC01000001">
    <property type="protein sequence ID" value="KIU13215.1"/>
    <property type="molecule type" value="Genomic_DNA"/>
</dbReference>
<gene>
    <name evidence="2" type="ORF">SC09_Contig17orf00402</name>
</gene>
<dbReference type="PATRIC" id="fig|1423.173.peg.337"/>
<sequence length="128" mass="14706">MAKKKKSNAKKQSNRAAFQYMQTKQAEGKPMSKFGKQKKVTIQGTEYTLQHPGTRRSIEFNDEAININTGMFSSAKLYELYMKEVVVEPKVSYDYFDEKPGFLELMKEVQTFLSAETEAETVLQKEGE</sequence>
<feature type="compositionally biased region" description="Basic residues" evidence="1">
    <location>
        <begin position="1"/>
        <end position="13"/>
    </location>
</feature>
<dbReference type="AlphaFoldDB" id="A0A0D1KWY9"/>
<evidence type="ECO:0000256" key="1">
    <source>
        <dbReference type="SAM" id="MobiDB-lite"/>
    </source>
</evidence>
<proteinExistence type="predicted"/>